<name>A0A9W6TFF5_9STRA</name>
<protein>
    <submittedName>
        <fullName evidence="1">Unnamed protein product</fullName>
    </submittedName>
</protein>
<evidence type="ECO:0000313" key="2">
    <source>
        <dbReference type="Proteomes" id="UP001165083"/>
    </source>
</evidence>
<keyword evidence="2" id="KW-1185">Reference proteome</keyword>
<accession>A0A9W6TFF5</accession>
<organism evidence="1 2">
    <name type="scientific">Phytophthora lilii</name>
    <dbReference type="NCBI Taxonomy" id="2077276"/>
    <lineage>
        <taxon>Eukaryota</taxon>
        <taxon>Sar</taxon>
        <taxon>Stramenopiles</taxon>
        <taxon>Oomycota</taxon>
        <taxon>Peronosporomycetes</taxon>
        <taxon>Peronosporales</taxon>
        <taxon>Peronosporaceae</taxon>
        <taxon>Phytophthora</taxon>
    </lineage>
</organism>
<gene>
    <name evidence="1" type="ORF">Plil01_000216800</name>
</gene>
<dbReference type="EMBL" id="BSXW01000076">
    <property type="protein sequence ID" value="GMF11468.1"/>
    <property type="molecule type" value="Genomic_DNA"/>
</dbReference>
<reference evidence="1" key="1">
    <citation type="submission" date="2023-04" db="EMBL/GenBank/DDBJ databases">
        <title>Phytophthora lilii NBRC 32176.</title>
        <authorList>
            <person name="Ichikawa N."/>
            <person name="Sato H."/>
            <person name="Tonouchi N."/>
        </authorList>
    </citation>
    <scope>NUCLEOTIDE SEQUENCE</scope>
    <source>
        <strain evidence="1">NBRC 32176</strain>
    </source>
</reference>
<proteinExistence type="predicted"/>
<dbReference type="AlphaFoldDB" id="A0A9W6TFF5"/>
<sequence length="143" mass="16265">MNKQELLDESLQWRKLVESELPPSISDVDLRTCQSQPQYPQSARFATRHHTSLCIEPWSAFPTTVHVQSSVWSNTTTEIYIRRNAYHGMYGPIFGASSLENLNFVGKVNRDEQMDPNCTATAFRLRVLQVLCFVIAGLVTKGF</sequence>
<comment type="caution">
    <text evidence="1">The sequence shown here is derived from an EMBL/GenBank/DDBJ whole genome shotgun (WGS) entry which is preliminary data.</text>
</comment>
<evidence type="ECO:0000313" key="1">
    <source>
        <dbReference type="EMBL" id="GMF11468.1"/>
    </source>
</evidence>
<dbReference type="Proteomes" id="UP001165083">
    <property type="component" value="Unassembled WGS sequence"/>
</dbReference>